<organism evidence="5 6">
    <name type="scientific">Kitasatospora phosalacinea</name>
    <dbReference type="NCBI Taxonomy" id="2065"/>
    <lineage>
        <taxon>Bacteria</taxon>
        <taxon>Bacillati</taxon>
        <taxon>Actinomycetota</taxon>
        <taxon>Actinomycetes</taxon>
        <taxon>Kitasatosporales</taxon>
        <taxon>Streptomycetaceae</taxon>
        <taxon>Kitasatospora</taxon>
    </lineage>
</organism>
<dbReference type="Proteomes" id="UP001599542">
    <property type="component" value="Unassembled WGS sequence"/>
</dbReference>
<dbReference type="EMBL" id="JBHYPX010000058">
    <property type="protein sequence ID" value="MFE1355293.1"/>
    <property type="molecule type" value="Genomic_DNA"/>
</dbReference>
<accession>A0ABW6GS41</accession>
<protein>
    <submittedName>
        <fullName evidence="5">LuxR C-terminal-related transcriptional regulator</fullName>
    </submittedName>
</protein>
<sequence length="84" mass="9272">METTAPAVASRELTEQERRILRHVAADGTNDAIAKRLYVSTDVVKTGLRNACQKLGARNRAHAVALATQWGFITLDHVVPRHEP</sequence>
<reference evidence="5 6" key="1">
    <citation type="submission" date="2024-09" db="EMBL/GenBank/DDBJ databases">
        <title>The Natural Products Discovery Center: Release of the First 8490 Sequenced Strains for Exploring Actinobacteria Biosynthetic Diversity.</title>
        <authorList>
            <person name="Kalkreuter E."/>
            <person name="Kautsar S.A."/>
            <person name="Yang D."/>
            <person name="Bader C.D."/>
            <person name="Teijaro C.N."/>
            <person name="Fluegel L."/>
            <person name="Davis C.M."/>
            <person name="Simpson J.R."/>
            <person name="Lauterbach L."/>
            <person name="Steele A.D."/>
            <person name="Gui C."/>
            <person name="Meng S."/>
            <person name="Li G."/>
            <person name="Viehrig K."/>
            <person name="Ye F."/>
            <person name="Su P."/>
            <person name="Kiefer A.F."/>
            <person name="Nichols A."/>
            <person name="Cepeda A.J."/>
            <person name="Yan W."/>
            <person name="Fan B."/>
            <person name="Jiang Y."/>
            <person name="Adhikari A."/>
            <person name="Zheng C.-J."/>
            <person name="Schuster L."/>
            <person name="Cowan T.M."/>
            <person name="Smanski M.J."/>
            <person name="Chevrette M.G."/>
            <person name="De Carvalho L.P.S."/>
            <person name="Shen B."/>
        </authorList>
    </citation>
    <scope>NUCLEOTIDE SEQUENCE [LARGE SCALE GENOMIC DNA]</scope>
    <source>
        <strain evidence="5 6">NPDC058753</strain>
    </source>
</reference>
<gene>
    <name evidence="5" type="ORF">ACFW6T_25205</name>
</gene>
<evidence type="ECO:0000313" key="5">
    <source>
        <dbReference type="EMBL" id="MFE1355293.1"/>
    </source>
</evidence>
<dbReference type="PANTHER" id="PTHR44688:SF16">
    <property type="entry name" value="DNA-BINDING TRANSCRIPTIONAL ACTIVATOR DEVR_DOSR"/>
    <property type="match status" value="1"/>
</dbReference>
<dbReference type="SUPFAM" id="SSF46894">
    <property type="entry name" value="C-terminal effector domain of the bipartite response regulators"/>
    <property type="match status" value="1"/>
</dbReference>
<dbReference type="PANTHER" id="PTHR44688">
    <property type="entry name" value="DNA-BINDING TRANSCRIPTIONAL ACTIVATOR DEVR_DOSR"/>
    <property type="match status" value="1"/>
</dbReference>
<evidence type="ECO:0000256" key="1">
    <source>
        <dbReference type="ARBA" id="ARBA00023015"/>
    </source>
</evidence>
<evidence type="ECO:0000259" key="4">
    <source>
        <dbReference type="PROSITE" id="PS50043"/>
    </source>
</evidence>
<keyword evidence="1" id="KW-0805">Transcription regulation</keyword>
<comment type="caution">
    <text evidence="5">The sequence shown here is derived from an EMBL/GenBank/DDBJ whole genome shotgun (WGS) entry which is preliminary data.</text>
</comment>
<dbReference type="CDD" id="cd06170">
    <property type="entry name" value="LuxR_C_like"/>
    <property type="match status" value="1"/>
</dbReference>
<proteinExistence type="predicted"/>
<dbReference type="SMART" id="SM00421">
    <property type="entry name" value="HTH_LUXR"/>
    <property type="match status" value="1"/>
</dbReference>
<evidence type="ECO:0000256" key="3">
    <source>
        <dbReference type="ARBA" id="ARBA00023163"/>
    </source>
</evidence>
<dbReference type="Pfam" id="PF00196">
    <property type="entry name" value="GerE"/>
    <property type="match status" value="1"/>
</dbReference>
<name>A0ABW6GS41_9ACTN</name>
<evidence type="ECO:0000256" key="2">
    <source>
        <dbReference type="ARBA" id="ARBA00023125"/>
    </source>
</evidence>
<keyword evidence="6" id="KW-1185">Reference proteome</keyword>
<keyword evidence="3" id="KW-0804">Transcription</keyword>
<keyword evidence="2" id="KW-0238">DNA-binding</keyword>
<dbReference type="RefSeq" id="WP_380329412.1">
    <property type="nucleotide sequence ID" value="NZ_JBHYPW010000056.1"/>
</dbReference>
<dbReference type="InterPro" id="IPR036388">
    <property type="entry name" value="WH-like_DNA-bd_sf"/>
</dbReference>
<evidence type="ECO:0000313" key="6">
    <source>
        <dbReference type="Proteomes" id="UP001599542"/>
    </source>
</evidence>
<feature type="domain" description="HTH luxR-type" evidence="4">
    <location>
        <begin position="6"/>
        <end position="71"/>
    </location>
</feature>
<dbReference type="InterPro" id="IPR016032">
    <property type="entry name" value="Sig_transdc_resp-reg_C-effctor"/>
</dbReference>
<dbReference type="PROSITE" id="PS50043">
    <property type="entry name" value="HTH_LUXR_2"/>
    <property type="match status" value="1"/>
</dbReference>
<dbReference type="InterPro" id="IPR000792">
    <property type="entry name" value="Tscrpt_reg_LuxR_C"/>
</dbReference>
<dbReference type="Gene3D" id="1.10.10.10">
    <property type="entry name" value="Winged helix-like DNA-binding domain superfamily/Winged helix DNA-binding domain"/>
    <property type="match status" value="1"/>
</dbReference>